<keyword evidence="3" id="KW-0547">Nucleotide-binding</keyword>
<dbReference type="InterPro" id="IPR000719">
    <property type="entry name" value="Prot_kinase_dom"/>
</dbReference>
<dbReference type="AlphaFoldDB" id="A0A3A2ZRQ7"/>
<dbReference type="PANTHER" id="PTHR45646:SF11">
    <property type="entry name" value="SERINE_THREONINE-PROTEIN KINASE DOA"/>
    <property type="match status" value="1"/>
</dbReference>
<keyword evidence="2" id="KW-0808">Transferase</keyword>
<keyword evidence="1" id="KW-0723">Serine/threonine-protein kinase</keyword>
<evidence type="ECO:0000256" key="1">
    <source>
        <dbReference type="ARBA" id="ARBA00022527"/>
    </source>
</evidence>
<dbReference type="Proteomes" id="UP000266188">
    <property type="component" value="Unassembled WGS sequence"/>
</dbReference>
<keyword evidence="4" id="KW-0418">Kinase</keyword>
<evidence type="ECO:0000259" key="6">
    <source>
        <dbReference type="PROSITE" id="PS50011"/>
    </source>
</evidence>
<dbReference type="Gene3D" id="1.10.510.10">
    <property type="entry name" value="Transferase(Phosphotransferase) domain 1"/>
    <property type="match status" value="1"/>
</dbReference>
<dbReference type="GO" id="GO:0004674">
    <property type="term" value="F:protein serine/threonine kinase activity"/>
    <property type="evidence" value="ECO:0007669"/>
    <property type="project" value="UniProtKB-KW"/>
</dbReference>
<dbReference type="PROSITE" id="PS50011">
    <property type="entry name" value="PROTEIN_KINASE_DOM"/>
    <property type="match status" value="1"/>
</dbReference>
<organism evidence="7 8">
    <name type="scientific">Aspergillus sclerotialis</name>
    <dbReference type="NCBI Taxonomy" id="2070753"/>
    <lineage>
        <taxon>Eukaryota</taxon>
        <taxon>Fungi</taxon>
        <taxon>Dikarya</taxon>
        <taxon>Ascomycota</taxon>
        <taxon>Pezizomycotina</taxon>
        <taxon>Eurotiomycetes</taxon>
        <taxon>Eurotiomycetidae</taxon>
        <taxon>Eurotiales</taxon>
        <taxon>Aspergillaceae</taxon>
        <taxon>Aspergillus</taxon>
        <taxon>Aspergillus subgen. Polypaecilum</taxon>
    </lineage>
</organism>
<dbReference type="Pfam" id="PF00069">
    <property type="entry name" value="Pkinase"/>
    <property type="match status" value="1"/>
</dbReference>
<evidence type="ECO:0000256" key="2">
    <source>
        <dbReference type="ARBA" id="ARBA00022679"/>
    </source>
</evidence>
<dbReference type="InterPro" id="IPR051175">
    <property type="entry name" value="CLK_kinases"/>
</dbReference>
<dbReference type="SUPFAM" id="SSF56112">
    <property type="entry name" value="Protein kinase-like (PK-like)"/>
    <property type="match status" value="1"/>
</dbReference>
<dbReference type="GO" id="GO:0043484">
    <property type="term" value="P:regulation of RNA splicing"/>
    <property type="evidence" value="ECO:0007669"/>
    <property type="project" value="TreeGrafter"/>
</dbReference>
<dbReference type="OrthoDB" id="5979581at2759"/>
<accession>A0A3A2ZRQ7</accession>
<dbReference type="STRING" id="2070753.A0A3A2ZRQ7"/>
<reference evidence="8" key="1">
    <citation type="submission" date="2017-02" db="EMBL/GenBank/DDBJ databases">
        <authorList>
            <person name="Tafer H."/>
            <person name="Lopandic K."/>
        </authorList>
    </citation>
    <scope>NUCLEOTIDE SEQUENCE [LARGE SCALE GENOMIC DNA]</scope>
    <source>
        <strain evidence="8">CBS 366.77</strain>
    </source>
</reference>
<evidence type="ECO:0000256" key="4">
    <source>
        <dbReference type="ARBA" id="ARBA00022777"/>
    </source>
</evidence>
<name>A0A3A2ZRQ7_9EURO</name>
<evidence type="ECO:0000256" key="3">
    <source>
        <dbReference type="ARBA" id="ARBA00022741"/>
    </source>
</evidence>
<protein>
    <submittedName>
        <fullName evidence="7">STYKc</fullName>
    </submittedName>
</protein>
<evidence type="ECO:0000256" key="5">
    <source>
        <dbReference type="ARBA" id="ARBA00022840"/>
    </source>
</evidence>
<sequence length="241" mass="27950">MSTQLLKAVKFIHNAGLCHGDISGRNIAFSCTRLLETTEEQLFDVLGFPEIEPFARIDGMPLGSGLPRQLVKAAEWVEWIDEDDEEIRLLDIGEGFLQGEEPKKLAQPGTLRAPETLFTDFFDYRVDLWRTGCIIYSFLFTTYPFWYLGEDEVLIFQMIGFVERLPSEWESKWKSMQARSSHDLEIEEDCEMSKLERKFAEVVHNPKLKPLLQVIQGLMRFLPSSRITIDEALTLLWRPQE</sequence>
<keyword evidence="8" id="KW-1185">Reference proteome</keyword>
<keyword evidence="5" id="KW-0067">ATP-binding</keyword>
<dbReference type="EMBL" id="MVGC01000037">
    <property type="protein sequence ID" value="RJE25818.1"/>
    <property type="molecule type" value="Genomic_DNA"/>
</dbReference>
<dbReference type="GO" id="GO:0005634">
    <property type="term" value="C:nucleus"/>
    <property type="evidence" value="ECO:0007669"/>
    <property type="project" value="TreeGrafter"/>
</dbReference>
<evidence type="ECO:0000313" key="7">
    <source>
        <dbReference type="EMBL" id="RJE25818.1"/>
    </source>
</evidence>
<gene>
    <name evidence="7" type="ORF">PHISCL_01864</name>
</gene>
<dbReference type="PANTHER" id="PTHR45646">
    <property type="entry name" value="SERINE/THREONINE-PROTEIN KINASE DOA-RELATED"/>
    <property type="match status" value="1"/>
</dbReference>
<dbReference type="GO" id="GO:0005524">
    <property type="term" value="F:ATP binding"/>
    <property type="evidence" value="ECO:0007669"/>
    <property type="project" value="UniProtKB-KW"/>
</dbReference>
<dbReference type="InterPro" id="IPR011009">
    <property type="entry name" value="Kinase-like_dom_sf"/>
</dbReference>
<comment type="caution">
    <text evidence="7">The sequence shown here is derived from an EMBL/GenBank/DDBJ whole genome shotgun (WGS) entry which is preliminary data.</text>
</comment>
<evidence type="ECO:0000313" key="8">
    <source>
        <dbReference type="Proteomes" id="UP000266188"/>
    </source>
</evidence>
<proteinExistence type="predicted"/>
<feature type="domain" description="Protein kinase" evidence="6">
    <location>
        <begin position="1"/>
        <end position="241"/>
    </location>
</feature>